<dbReference type="RefSeq" id="WP_023572676.1">
    <property type="nucleotide sequence ID" value="NZ_AVCS01000006.1"/>
</dbReference>
<evidence type="ECO:0000256" key="1">
    <source>
        <dbReference type="SAM" id="Phobius"/>
    </source>
</evidence>
<dbReference type="OrthoDB" id="662673at2"/>
<feature type="transmembrane region" description="Helical" evidence="1">
    <location>
        <begin position="120"/>
        <end position="139"/>
    </location>
</feature>
<organism evidence="2 3">
    <name type="scientific">Flavobacterium enshiense DK69</name>
    <dbReference type="NCBI Taxonomy" id="1107311"/>
    <lineage>
        <taxon>Bacteria</taxon>
        <taxon>Pseudomonadati</taxon>
        <taxon>Bacteroidota</taxon>
        <taxon>Flavobacteriia</taxon>
        <taxon>Flavobacteriales</taxon>
        <taxon>Flavobacteriaceae</taxon>
        <taxon>Flavobacterium</taxon>
    </lineage>
</organism>
<reference evidence="3" key="1">
    <citation type="submission" date="2013-09" db="EMBL/GenBank/DDBJ databases">
        <authorList>
            <person name="Zeng Z."/>
            <person name="Chen C."/>
        </authorList>
    </citation>
    <scope>NUCLEOTIDE SEQUENCE [LARGE SCALE GENOMIC DNA]</scope>
    <source>
        <strain evidence="3">DK69</strain>
    </source>
</reference>
<name>V6SC13_9FLAO</name>
<keyword evidence="1" id="KW-1133">Transmembrane helix</keyword>
<keyword evidence="1" id="KW-0472">Membrane</keyword>
<keyword evidence="3" id="KW-1185">Reference proteome</keyword>
<protein>
    <submittedName>
        <fullName evidence="2">Uncharacterized protein</fullName>
    </submittedName>
</protein>
<dbReference type="Proteomes" id="UP000030149">
    <property type="component" value="Unassembled WGS sequence"/>
</dbReference>
<gene>
    <name evidence="2" type="ORF">Q767_11525</name>
</gene>
<evidence type="ECO:0000313" key="3">
    <source>
        <dbReference type="Proteomes" id="UP000030149"/>
    </source>
</evidence>
<keyword evidence="1" id="KW-0812">Transmembrane</keyword>
<dbReference type="PATRIC" id="fig|1107311.3.peg.616"/>
<comment type="caution">
    <text evidence="2">The sequence shown here is derived from an EMBL/GenBank/DDBJ whole genome shotgun (WGS) entry which is preliminary data.</text>
</comment>
<dbReference type="EMBL" id="JRLZ01000010">
    <property type="protein sequence ID" value="KGO95425.1"/>
    <property type="molecule type" value="Genomic_DNA"/>
</dbReference>
<dbReference type="AlphaFoldDB" id="V6SC13"/>
<reference evidence="2 3" key="2">
    <citation type="journal article" date="2015" name="Stand. Genomic Sci.">
        <title>High quality draft genomic sequence of Flavobacterium enshiense DK69(T) and comparison among Flavobacterium genomes.</title>
        <authorList>
            <person name="Zeng Z."/>
            <person name="Chen C."/>
            <person name="Du H."/>
            <person name="Wang G."/>
            <person name="Li M."/>
        </authorList>
    </citation>
    <scope>NUCLEOTIDE SEQUENCE [LARGE SCALE GENOMIC DNA]</scope>
    <source>
        <strain evidence="2 3">DK69</strain>
    </source>
</reference>
<dbReference type="eggNOG" id="ENOG502ZFYJ">
    <property type="taxonomic scope" value="Bacteria"/>
</dbReference>
<feature type="transmembrane region" description="Helical" evidence="1">
    <location>
        <begin position="160"/>
        <end position="182"/>
    </location>
</feature>
<sequence length="229" mass="27357">MKLTSEQIERLYQFTRQHYVEYYDLQTELTDHLANGIEAQWEQNPNLSFEEALQFEFKKFGIFGFMNVVEQRQAALTKKYHDLVWQHFKDFYKLPKIIGSLVAIVLLKLFLETISFSEELIITSFVAILLTFFGGMVYMKYKNRRKTRVSGKKWLFEEIVFGKGSFVGYIYVAICVFNKIPRHFENDYTIWIFSIMIVLMVLLEYIMLVKIPKKSEEYLITTYPEYKLT</sequence>
<evidence type="ECO:0000313" key="2">
    <source>
        <dbReference type="EMBL" id="KGO95425.1"/>
    </source>
</evidence>
<dbReference type="STRING" id="1107311.Q767_11525"/>
<feature type="transmembrane region" description="Helical" evidence="1">
    <location>
        <begin position="97"/>
        <end position="114"/>
    </location>
</feature>
<accession>V6SC13</accession>
<feature type="transmembrane region" description="Helical" evidence="1">
    <location>
        <begin position="188"/>
        <end position="208"/>
    </location>
</feature>
<proteinExistence type="predicted"/>